<dbReference type="GO" id="GO:0006891">
    <property type="term" value="P:intra-Golgi vesicle-mediated transport"/>
    <property type="evidence" value="ECO:0007669"/>
    <property type="project" value="TreeGrafter"/>
</dbReference>
<feature type="region of interest" description="Disordered" evidence="10">
    <location>
        <begin position="393"/>
        <end position="424"/>
    </location>
</feature>
<dbReference type="InterPro" id="IPR016159">
    <property type="entry name" value="Cullin_repeat-like_dom_sf"/>
</dbReference>
<keyword evidence="7" id="KW-0472">Membrane</keyword>
<evidence type="ECO:0000256" key="2">
    <source>
        <dbReference type="ARBA" id="ARBA00006419"/>
    </source>
</evidence>
<feature type="coiled-coil region" evidence="9">
    <location>
        <begin position="559"/>
        <end position="586"/>
    </location>
</feature>
<dbReference type="EMBL" id="CCBP010000447">
    <property type="protein sequence ID" value="CDO77276.1"/>
    <property type="molecule type" value="Genomic_DNA"/>
</dbReference>
<evidence type="ECO:0000256" key="9">
    <source>
        <dbReference type="SAM" id="Coils"/>
    </source>
</evidence>
<keyword evidence="6" id="KW-0333">Golgi apparatus</keyword>
<dbReference type="GO" id="GO:0000139">
    <property type="term" value="C:Golgi membrane"/>
    <property type="evidence" value="ECO:0007669"/>
    <property type="project" value="UniProtKB-SubCell"/>
</dbReference>
<evidence type="ECO:0000313" key="11">
    <source>
        <dbReference type="EMBL" id="CDO77276.1"/>
    </source>
</evidence>
<keyword evidence="5" id="KW-0653">Protein transport</keyword>
<evidence type="ECO:0000256" key="7">
    <source>
        <dbReference type="ARBA" id="ARBA00023136"/>
    </source>
</evidence>
<evidence type="ECO:0000256" key="5">
    <source>
        <dbReference type="ARBA" id="ARBA00022927"/>
    </source>
</evidence>
<dbReference type="PANTHER" id="PTHR21311">
    <property type="entry name" value="CONSERVED OLIGOMERIC GOLGI COMPLEX COMPONENT 8"/>
    <property type="match status" value="1"/>
</dbReference>
<dbReference type="PANTHER" id="PTHR21311:SF0">
    <property type="entry name" value="CONSERVED OLIGOMERIC GOLGI COMPLEX SUBUNIT 8"/>
    <property type="match status" value="1"/>
</dbReference>
<evidence type="ECO:0000256" key="3">
    <source>
        <dbReference type="ARBA" id="ARBA00020983"/>
    </source>
</evidence>
<dbReference type="GO" id="GO:0017119">
    <property type="term" value="C:Golgi transport complex"/>
    <property type="evidence" value="ECO:0007669"/>
    <property type="project" value="InterPro"/>
</dbReference>
<evidence type="ECO:0000256" key="10">
    <source>
        <dbReference type="SAM" id="MobiDB-lite"/>
    </source>
</evidence>
<dbReference type="STRING" id="5643.A0A060ST04"/>
<evidence type="ECO:0000256" key="6">
    <source>
        <dbReference type="ARBA" id="ARBA00023034"/>
    </source>
</evidence>
<dbReference type="AlphaFoldDB" id="A0A060ST04"/>
<dbReference type="InterPro" id="IPR007255">
    <property type="entry name" value="COG8"/>
</dbReference>
<comment type="subcellular location">
    <subcellularLocation>
        <location evidence="1">Golgi apparatus membrane</location>
        <topology evidence="1">Peripheral membrane protein</topology>
    </subcellularLocation>
</comment>
<evidence type="ECO:0000256" key="1">
    <source>
        <dbReference type="ARBA" id="ARBA00004395"/>
    </source>
</evidence>
<dbReference type="OrthoDB" id="1661054at2759"/>
<keyword evidence="9" id="KW-0175">Coiled coil</keyword>
<dbReference type="GO" id="GO:0015031">
    <property type="term" value="P:protein transport"/>
    <property type="evidence" value="ECO:0007669"/>
    <property type="project" value="UniProtKB-KW"/>
</dbReference>
<dbReference type="OMA" id="QRCIHGV"/>
<dbReference type="Pfam" id="PF04124">
    <property type="entry name" value="Dor1"/>
    <property type="match status" value="1"/>
</dbReference>
<comment type="caution">
    <text evidence="11">The sequence shown here is derived from an EMBL/GenBank/DDBJ whole genome shotgun (WGS) entry which is preliminary data.</text>
</comment>
<keyword evidence="4" id="KW-0813">Transport</keyword>
<evidence type="ECO:0000313" key="12">
    <source>
        <dbReference type="Proteomes" id="UP000029665"/>
    </source>
</evidence>
<sequence length="586" mass="63965">MDEIAQDKEISTLPELLASSSQDSLDPSSLQSPAASSYLSRLTSLSLQELEAEPTELSSSSAQLTNALTTLCYTSYPTFLSLHHTTSTLSSSLDALSSSLSSLLSALPNLESSARTFAQDSRTLLASRRKAALVLEHHDKLHDVLSLPLLLETSVRNHNYSDALLLAQHASTLASRFPSNPLVQSVKADCDARVHSMLSQLLRVLHEQAKLPTLFRAVGFLRKMNVLSEQELALAFLSGRSAYLDSTLRAVEVEKKGIDGEGSVEREREIYARYSKRYVDAWREGVHDVVTQYTTIFLDRPSNAEPAPSELHVLLTTFTTLRMQQLLDLLRDTLPLVADPSLLSSLLTQLTYCASSFARVGLDFRAVLGPLFVSAVRSGVTREFEDATDAWSETLEPEDTSRTRTRAGPSVRKKPSQLFTSSTSATAHHIPTATQLESIASGPPNVPPPILGSYPPLVVYTNALLSTLNGLRLLAPASLLHDLLAALDSALARASRSLVAYMRAFADELSNGSSNASAEEIRREKEVVRAVGTVYSKMLVPFVRRALVEGLYGVKMDVIAAELEMREELKQALEELEGRSEDGAEA</sequence>
<reference evidence="11" key="1">
    <citation type="submission" date="2014-01" db="EMBL/GenBank/DDBJ databases">
        <title>The genome of the white-rot fungus Pycnoporus cinnabarinus: a basidiomycete model with a versatile arsenal for lignocellulosic biomass breakdown.</title>
        <authorList>
            <person name="Levasseur A."/>
            <person name="Lomascolo A."/>
            <person name="Ruiz-Duenas F.J."/>
            <person name="Uzan E."/>
            <person name="Piumi F."/>
            <person name="Kues U."/>
            <person name="Ram A.F.J."/>
            <person name="Murat C."/>
            <person name="Haon M."/>
            <person name="Benoit I."/>
            <person name="Arfi Y."/>
            <person name="Chevret D."/>
            <person name="Drula E."/>
            <person name="Kwon M.J."/>
            <person name="Gouret P."/>
            <person name="Lesage-Meessen L."/>
            <person name="Lombard V."/>
            <person name="Mariette J."/>
            <person name="Noirot C."/>
            <person name="Park J."/>
            <person name="Patyshakuliyeva A."/>
            <person name="Wieneger R.A.B."/>
            <person name="Wosten H.A.B."/>
            <person name="Martin F."/>
            <person name="Coutinho P.M."/>
            <person name="de Vries R."/>
            <person name="Martinez A.T."/>
            <person name="Klopp C."/>
            <person name="Pontarotti P."/>
            <person name="Henrissat B."/>
            <person name="Record E."/>
        </authorList>
    </citation>
    <scope>NUCLEOTIDE SEQUENCE [LARGE SCALE GENOMIC DNA]</scope>
    <source>
        <strain evidence="11">BRFM137</strain>
    </source>
</reference>
<accession>A0A060ST04</accession>
<dbReference type="HOGENOM" id="CLU_017968_2_0_1"/>
<organism evidence="11 12">
    <name type="scientific">Pycnoporus cinnabarinus</name>
    <name type="common">Cinnabar-red polypore</name>
    <name type="synonym">Trametes cinnabarina</name>
    <dbReference type="NCBI Taxonomy" id="5643"/>
    <lineage>
        <taxon>Eukaryota</taxon>
        <taxon>Fungi</taxon>
        <taxon>Dikarya</taxon>
        <taxon>Basidiomycota</taxon>
        <taxon>Agaricomycotina</taxon>
        <taxon>Agaricomycetes</taxon>
        <taxon>Polyporales</taxon>
        <taxon>Polyporaceae</taxon>
        <taxon>Trametes</taxon>
    </lineage>
</organism>
<dbReference type="SUPFAM" id="SSF74788">
    <property type="entry name" value="Cullin repeat-like"/>
    <property type="match status" value="1"/>
</dbReference>
<keyword evidence="12" id="KW-1185">Reference proteome</keyword>
<name>A0A060ST04_PYCCI</name>
<dbReference type="Proteomes" id="UP000029665">
    <property type="component" value="Unassembled WGS sequence"/>
</dbReference>
<feature type="compositionally biased region" description="Low complexity" evidence="10">
    <location>
        <begin position="16"/>
        <end position="33"/>
    </location>
</feature>
<evidence type="ECO:0000256" key="4">
    <source>
        <dbReference type="ARBA" id="ARBA00022448"/>
    </source>
</evidence>
<proteinExistence type="inferred from homology"/>
<feature type="region of interest" description="Disordered" evidence="10">
    <location>
        <begin position="1"/>
        <end position="33"/>
    </location>
</feature>
<gene>
    <name evidence="11" type="ORF">BN946_scf184753.g26</name>
</gene>
<protein>
    <recommendedName>
        <fullName evidence="3">Conserved oligomeric Golgi complex subunit 8</fullName>
    </recommendedName>
    <alternativeName>
        <fullName evidence="8">Component of oligomeric Golgi complex 8</fullName>
    </alternativeName>
</protein>
<feature type="compositionally biased region" description="Basic and acidic residues" evidence="10">
    <location>
        <begin position="1"/>
        <end position="10"/>
    </location>
</feature>
<comment type="similarity">
    <text evidence="2">Belongs to the COG8 family.</text>
</comment>
<evidence type="ECO:0000256" key="8">
    <source>
        <dbReference type="ARBA" id="ARBA00031347"/>
    </source>
</evidence>